<gene>
    <name evidence="2" type="ORF">FTW19_07675</name>
</gene>
<dbReference type="RefSeq" id="WP_147647073.1">
    <property type="nucleotide sequence ID" value="NZ_CP042806.1"/>
</dbReference>
<dbReference type="GO" id="GO:0032259">
    <property type="term" value="P:methylation"/>
    <property type="evidence" value="ECO:0007669"/>
    <property type="project" value="UniProtKB-KW"/>
</dbReference>
<dbReference type="OrthoDB" id="529208at2"/>
<protein>
    <submittedName>
        <fullName evidence="2">Class I SAM-dependent methyltransferase</fullName>
    </submittedName>
</protein>
<dbReference type="PANTHER" id="PTHR42912:SF80">
    <property type="entry name" value="METHYLTRANSFERASE DOMAIN-CONTAINING PROTEIN"/>
    <property type="match status" value="1"/>
</dbReference>
<keyword evidence="2" id="KW-0489">Methyltransferase</keyword>
<keyword evidence="2" id="KW-0808">Transferase</keyword>
<dbReference type="InterPro" id="IPR050508">
    <property type="entry name" value="Methyltransf_Superfamily"/>
</dbReference>
<dbReference type="SUPFAM" id="SSF53335">
    <property type="entry name" value="S-adenosyl-L-methionine-dependent methyltransferases"/>
    <property type="match status" value="1"/>
</dbReference>
<dbReference type="PANTHER" id="PTHR42912">
    <property type="entry name" value="METHYLTRANSFERASE"/>
    <property type="match status" value="1"/>
</dbReference>
<dbReference type="CDD" id="cd02440">
    <property type="entry name" value="AdoMet_MTases"/>
    <property type="match status" value="1"/>
</dbReference>
<name>A0A5B9E6M1_9BACT</name>
<keyword evidence="3" id="KW-1185">Reference proteome</keyword>
<reference evidence="2 3" key="1">
    <citation type="submission" date="2019-08" db="EMBL/GenBank/DDBJ databases">
        <title>Complete genome sequence of Terriglobus albidus strain ORNL.</title>
        <authorList>
            <person name="Podar M."/>
        </authorList>
    </citation>
    <scope>NUCLEOTIDE SEQUENCE [LARGE SCALE GENOMIC DNA]</scope>
    <source>
        <strain evidence="2 3">ORNL</strain>
    </source>
</reference>
<dbReference type="Gene3D" id="3.40.50.150">
    <property type="entry name" value="Vaccinia Virus protein VP39"/>
    <property type="match status" value="1"/>
</dbReference>
<evidence type="ECO:0000313" key="3">
    <source>
        <dbReference type="Proteomes" id="UP000321820"/>
    </source>
</evidence>
<sequence>MAANEKLSPEFDLYAASYDALLEDPIRNRFAHGTHYFHQRKWVLIQDLLHRAGLNTSSLRWLDVGCGKGELLELAGSHFAWAGGCDPSAAMLDSSTRFEVRQQQSQIELPFDTGSADFVTAVCVYHHVPQAARKLLMNEIKRVLSPGGLACIIEHNPWNPVTRAIVSRCPVDVDAELLTARDAKALMSGCGFAPLFSDYFLYLPERLYSRMASLESLLAKVPLGGQYALLARSPYRASLG</sequence>
<dbReference type="AlphaFoldDB" id="A0A5B9E6M1"/>
<dbReference type="Proteomes" id="UP000321820">
    <property type="component" value="Chromosome"/>
</dbReference>
<organism evidence="2 3">
    <name type="scientific">Terriglobus albidus</name>
    <dbReference type="NCBI Taxonomy" id="1592106"/>
    <lineage>
        <taxon>Bacteria</taxon>
        <taxon>Pseudomonadati</taxon>
        <taxon>Acidobacteriota</taxon>
        <taxon>Terriglobia</taxon>
        <taxon>Terriglobales</taxon>
        <taxon>Acidobacteriaceae</taxon>
        <taxon>Terriglobus</taxon>
    </lineage>
</organism>
<proteinExistence type="predicted"/>
<dbReference type="InterPro" id="IPR013216">
    <property type="entry name" value="Methyltransf_11"/>
</dbReference>
<evidence type="ECO:0000259" key="1">
    <source>
        <dbReference type="Pfam" id="PF08241"/>
    </source>
</evidence>
<dbReference type="Pfam" id="PF08241">
    <property type="entry name" value="Methyltransf_11"/>
    <property type="match status" value="1"/>
</dbReference>
<accession>A0A5B9E6M1</accession>
<dbReference type="GO" id="GO:0008757">
    <property type="term" value="F:S-adenosylmethionine-dependent methyltransferase activity"/>
    <property type="evidence" value="ECO:0007669"/>
    <property type="project" value="InterPro"/>
</dbReference>
<feature type="domain" description="Methyltransferase type 11" evidence="1">
    <location>
        <begin position="62"/>
        <end position="151"/>
    </location>
</feature>
<dbReference type="KEGG" id="talb:FTW19_07675"/>
<evidence type="ECO:0000313" key="2">
    <source>
        <dbReference type="EMBL" id="QEE27883.1"/>
    </source>
</evidence>
<dbReference type="InterPro" id="IPR029063">
    <property type="entry name" value="SAM-dependent_MTases_sf"/>
</dbReference>
<dbReference type="EMBL" id="CP042806">
    <property type="protein sequence ID" value="QEE27883.1"/>
    <property type="molecule type" value="Genomic_DNA"/>
</dbReference>